<reference evidence="1 2" key="1">
    <citation type="journal article" date="2013" name="PLoS Genet.">
        <title>The genome and development-dependent transcriptomes of Pyronema confluens: a window into fungal evolution.</title>
        <authorList>
            <person name="Traeger S."/>
            <person name="Altegoer F."/>
            <person name="Freitag M."/>
            <person name="Gabaldon T."/>
            <person name="Kempken F."/>
            <person name="Kumar A."/>
            <person name="Marcet-Houben M."/>
            <person name="Poggeler S."/>
            <person name="Stajich J.E."/>
            <person name="Nowrousian M."/>
        </authorList>
    </citation>
    <scope>NUCLEOTIDE SEQUENCE [LARGE SCALE GENOMIC DNA]</scope>
    <source>
        <strain evidence="2">CBS 100304</strain>
        <tissue evidence="1">Vegetative mycelium</tissue>
    </source>
</reference>
<dbReference type="Proteomes" id="UP000018144">
    <property type="component" value="Unassembled WGS sequence"/>
</dbReference>
<sequence>MIEYSSTELRMQVEMTR</sequence>
<name>U4L5L0_PYROM</name>
<accession>U4L5L0</accession>
<protein>
    <submittedName>
        <fullName evidence="1">Uncharacterized protein</fullName>
    </submittedName>
</protein>
<organism evidence="1 2">
    <name type="scientific">Pyronema omphalodes (strain CBS 100304)</name>
    <name type="common">Pyronema confluens</name>
    <dbReference type="NCBI Taxonomy" id="1076935"/>
    <lineage>
        <taxon>Eukaryota</taxon>
        <taxon>Fungi</taxon>
        <taxon>Dikarya</taxon>
        <taxon>Ascomycota</taxon>
        <taxon>Pezizomycotina</taxon>
        <taxon>Pezizomycetes</taxon>
        <taxon>Pezizales</taxon>
        <taxon>Pyronemataceae</taxon>
        <taxon>Pyronema</taxon>
    </lineage>
</organism>
<evidence type="ECO:0000313" key="2">
    <source>
        <dbReference type="Proteomes" id="UP000018144"/>
    </source>
</evidence>
<dbReference type="EMBL" id="HF935675">
    <property type="protein sequence ID" value="CCX12096.1"/>
    <property type="molecule type" value="Genomic_DNA"/>
</dbReference>
<keyword evidence="2" id="KW-1185">Reference proteome</keyword>
<proteinExistence type="predicted"/>
<dbReference type="AlphaFoldDB" id="U4L5L0"/>
<gene>
    <name evidence="1" type="ORF">PCON_11690</name>
</gene>
<evidence type="ECO:0000313" key="1">
    <source>
        <dbReference type="EMBL" id="CCX12096.1"/>
    </source>
</evidence>